<feature type="compositionally biased region" description="Basic and acidic residues" evidence="1">
    <location>
        <begin position="227"/>
        <end position="240"/>
    </location>
</feature>
<dbReference type="Proteomes" id="UP000008062">
    <property type="component" value="Chromosome 7"/>
</dbReference>
<gene>
    <name evidence="2" type="ORF">MYCGRDRAFT_94272</name>
</gene>
<feature type="compositionally biased region" description="Polar residues" evidence="1">
    <location>
        <begin position="160"/>
        <end position="174"/>
    </location>
</feature>
<evidence type="ECO:0000313" key="3">
    <source>
        <dbReference type="Proteomes" id="UP000008062"/>
    </source>
</evidence>
<evidence type="ECO:0000256" key="1">
    <source>
        <dbReference type="SAM" id="MobiDB-lite"/>
    </source>
</evidence>
<dbReference type="KEGG" id="ztr:MYCGRDRAFT_94272"/>
<reference evidence="2 3" key="1">
    <citation type="journal article" date="2011" name="PLoS Genet.">
        <title>Finished genome of the fungal wheat pathogen Mycosphaerella graminicola reveals dispensome structure, chromosome plasticity, and stealth pathogenesis.</title>
        <authorList>
            <person name="Goodwin S.B."/>
            <person name="Ben M'barek S."/>
            <person name="Dhillon B."/>
            <person name="Wittenberg A.H.J."/>
            <person name="Crane C.F."/>
            <person name="Hane J.K."/>
            <person name="Foster A.J."/>
            <person name="Van der Lee T.A.J."/>
            <person name="Grimwood J."/>
            <person name="Aerts A."/>
            <person name="Antoniw J."/>
            <person name="Bailey A."/>
            <person name="Bluhm B."/>
            <person name="Bowler J."/>
            <person name="Bristow J."/>
            <person name="van der Burgt A."/>
            <person name="Canto-Canche B."/>
            <person name="Churchill A.C.L."/>
            <person name="Conde-Ferraez L."/>
            <person name="Cools H.J."/>
            <person name="Coutinho P.M."/>
            <person name="Csukai M."/>
            <person name="Dehal P."/>
            <person name="De Wit P."/>
            <person name="Donzelli B."/>
            <person name="van de Geest H.C."/>
            <person name="van Ham R.C.H.J."/>
            <person name="Hammond-Kosack K.E."/>
            <person name="Henrissat B."/>
            <person name="Kilian A."/>
            <person name="Kobayashi A.K."/>
            <person name="Koopmann E."/>
            <person name="Kourmpetis Y."/>
            <person name="Kuzniar A."/>
            <person name="Lindquist E."/>
            <person name="Lombard V."/>
            <person name="Maliepaard C."/>
            <person name="Martins N."/>
            <person name="Mehrabi R."/>
            <person name="Nap J.P.H."/>
            <person name="Ponomarenko A."/>
            <person name="Rudd J.J."/>
            <person name="Salamov A."/>
            <person name="Schmutz J."/>
            <person name="Schouten H.J."/>
            <person name="Shapiro H."/>
            <person name="Stergiopoulos I."/>
            <person name="Torriani S.F.F."/>
            <person name="Tu H."/>
            <person name="de Vries R.P."/>
            <person name="Waalwijk C."/>
            <person name="Ware S.B."/>
            <person name="Wiebenga A."/>
            <person name="Zwiers L.-H."/>
            <person name="Oliver R.P."/>
            <person name="Grigoriev I.V."/>
            <person name="Kema G.H.J."/>
        </authorList>
    </citation>
    <scope>NUCLEOTIDE SEQUENCE [LARGE SCALE GENOMIC DNA]</scope>
    <source>
        <strain evidence="3">CBS 115943 / IPO323</strain>
    </source>
</reference>
<keyword evidence="3" id="KW-1185">Reference proteome</keyword>
<protein>
    <submittedName>
        <fullName evidence="2">Uncharacterized protein</fullName>
    </submittedName>
</protein>
<dbReference type="RefSeq" id="XP_003851275.1">
    <property type="nucleotide sequence ID" value="XM_003851227.1"/>
</dbReference>
<feature type="compositionally biased region" description="Basic and acidic residues" evidence="1">
    <location>
        <begin position="77"/>
        <end position="102"/>
    </location>
</feature>
<sequence length="592" mass="65847">MMQSLYRNATFLHHHDPDRRLYIDLDSSYLGAASVIYIILLSVTTRTHDIHDHGHPLPLARARSTIGITKARQRGKKAAETRKRNQEAADAKRRIFSPRDNEAQGDNENDTARRALSPKDNQAQSDDNKDEPERAASPKDGTIVEGPEKDKTDNKGGTHRPTTPKASLPQTNFRKVSVLPREQGPYRTTSPRDTTRKTLETVDHADHLYTAHGGGAKIPEPTPEQKAANDERARAAQKAREAKEARSKILCQLLSDPEGQVHTAFKQKWITLPKGCPYAQVFQIAVGNLPRALGFFSISSKERPNVQIYLPTAWQLRSFRLTGKPIPREVLTNDHTLIFYYLNRVGFTAEAVHELMCAAYAFTPAAVRPLFALLKYHPEVTFAGARNLLARIIAQSSRPKSWVQATLLNALAQVAPSPSSKATKKADSSSEAPPPRLLPAPVPETEHVFVNHAAGRILPENAVPTHLQKARAALESLYREDPKLEGYLDLVEQVTEYMKEGGFLLATVPYVADQETAWPKVTRDDSAPPRLRHRLLPRANVSTGLQHAYDALADVRSTDGLRRNEAVSNTLSVLRALGWNLTPTRVLDNSYI</sequence>
<feature type="region of interest" description="Disordered" evidence="1">
    <location>
        <begin position="418"/>
        <end position="441"/>
    </location>
</feature>
<dbReference type="GeneID" id="13401107"/>
<evidence type="ECO:0000313" key="2">
    <source>
        <dbReference type="EMBL" id="EGP86251.1"/>
    </source>
</evidence>
<dbReference type="HOGENOM" id="CLU_460937_0_0_1"/>
<dbReference type="AlphaFoldDB" id="F9XEP5"/>
<feature type="region of interest" description="Disordered" evidence="1">
    <location>
        <begin position="63"/>
        <end position="198"/>
    </location>
</feature>
<dbReference type="EMBL" id="CM001202">
    <property type="protein sequence ID" value="EGP86251.1"/>
    <property type="molecule type" value="Genomic_DNA"/>
</dbReference>
<name>F9XEP5_ZYMTI</name>
<accession>F9XEP5</accession>
<proteinExistence type="predicted"/>
<feature type="compositionally biased region" description="Basic and acidic residues" evidence="1">
    <location>
        <begin position="146"/>
        <end position="156"/>
    </location>
</feature>
<organism evidence="2 3">
    <name type="scientific">Zymoseptoria tritici (strain CBS 115943 / IPO323)</name>
    <name type="common">Speckled leaf blotch fungus</name>
    <name type="synonym">Septoria tritici</name>
    <dbReference type="NCBI Taxonomy" id="336722"/>
    <lineage>
        <taxon>Eukaryota</taxon>
        <taxon>Fungi</taxon>
        <taxon>Dikarya</taxon>
        <taxon>Ascomycota</taxon>
        <taxon>Pezizomycotina</taxon>
        <taxon>Dothideomycetes</taxon>
        <taxon>Dothideomycetidae</taxon>
        <taxon>Mycosphaerellales</taxon>
        <taxon>Mycosphaerellaceae</taxon>
        <taxon>Zymoseptoria</taxon>
    </lineage>
</organism>
<feature type="compositionally biased region" description="Pro residues" evidence="1">
    <location>
        <begin position="432"/>
        <end position="441"/>
    </location>
</feature>
<feature type="region of interest" description="Disordered" evidence="1">
    <location>
        <begin position="210"/>
        <end position="240"/>
    </location>
</feature>
<dbReference type="InParanoid" id="F9XEP5"/>